<dbReference type="PANTHER" id="PTHR30461">
    <property type="entry name" value="DNA-INVERTASE FROM LAMBDOID PROPHAGE"/>
    <property type="match status" value="1"/>
</dbReference>
<dbReference type="AlphaFoldDB" id="A0A1R0Y9U4"/>
<evidence type="ECO:0000256" key="4">
    <source>
        <dbReference type="PIRSR" id="PIRSR606118-50"/>
    </source>
</evidence>
<dbReference type="CDD" id="cd03768">
    <property type="entry name" value="SR_ResInv"/>
    <property type="match status" value="1"/>
</dbReference>
<dbReference type="GO" id="GO:0015074">
    <property type="term" value="P:DNA integration"/>
    <property type="evidence" value="ECO:0007669"/>
    <property type="project" value="UniProtKB-KW"/>
</dbReference>
<evidence type="ECO:0000313" key="8">
    <source>
        <dbReference type="Proteomes" id="UP000187439"/>
    </source>
</evidence>
<dbReference type="InterPro" id="IPR006119">
    <property type="entry name" value="Resolv_N"/>
</dbReference>
<dbReference type="InterPro" id="IPR006118">
    <property type="entry name" value="Recombinase_CS"/>
</dbReference>
<dbReference type="Gene3D" id="3.40.50.1390">
    <property type="entry name" value="Resolvase, N-terminal catalytic domain"/>
    <property type="match status" value="1"/>
</dbReference>
<feature type="domain" description="Resolvase/invertase-type recombinase catalytic" evidence="6">
    <location>
        <begin position="4"/>
        <end position="148"/>
    </location>
</feature>
<comment type="caution">
    <text evidence="7">The sequence shown here is derived from an EMBL/GenBank/DDBJ whole genome shotgun (WGS) entry which is preliminary data.</text>
</comment>
<feature type="active site" description="O-(5'-phospho-DNA)-serine intermediate" evidence="4 5">
    <location>
        <position position="12"/>
    </location>
</feature>
<organism evidence="7 8">
    <name type="scientific">Paenibacillus odorifer</name>
    <dbReference type="NCBI Taxonomy" id="189426"/>
    <lineage>
        <taxon>Bacteria</taxon>
        <taxon>Bacillati</taxon>
        <taxon>Bacillota</taxon>
        <taxon>Bacilli</taxon>
        <taxon>Bacillales</taxon>
        <taxon>Paenibacillaceae</taxon>
        <taxon>Paenibacillus</taxon>
    </lineage>
</organism>
<keyword evidence="3" id="KW-0233">DNA recombination</keyword>
<accession>A0A1R0Y9U4</accession>
<evidence type="ECO:0000313" key="7">
    <source>
        <dbReference type="EMBL" id="OMD44054.1"/>
    </source>
</evidence>
<dbReference type="RefSeq" id="WP_076116340.1">
    <property type="nucleotide sequence ID" value="NZ_MPTC01000001.1"/>
</dbReference>
<dbReference type="SUPFAM" id="SSF53041">
    <property type="entry name" value="Resolvase-like"/>
    <property type="match status" value="1"/>
</dbReference>
<reference evidence="7 8" key="1">
    <citation type="submission" date="2016-10" db="EMBL/GenBank/DDBJ databases">
        <title>Paenibacillus species isolates.</title>
        <authorList>
            <person name="Beno S.M."/>
        </authorList>
    </citation>
    <scope>NUCLEOTIDE SEQUENCE [LARGE SCALE GENOMIC DNA]</scope>
    <source>
        <strain evidence="7 8">FSL H7-0710</strain>
    </source>
</reference>
<dbReference type="InterPro" id="IPR036162">
    <property type="entry name" value="Resolvase-like_N_sf"/>
</dbReference>
<dbReference type="PROSITE" id="PS51736">
    <property type="entry name" value="RECOMBINASES_3"/>
    <property type="match status" value="1"/>
</dbReference>
<sequence length="208" mass="24827">MDVRKFGYIRVSTKDQNEGRQLEAMKEQGIHERDIFMDKQSGKDFNRVNYPLLKRMLRKGDILYIHSLDRFGRNKEEILLEWNDITKNIQADIVVMDMPLLDTTQFKDSLGTFIADLVLQILSWMAEEERERIRKRQREGIDLAIQNGVVFGRPKATLPEEFEQVYVRWKSGDITAVHAMRELRVKKTTFYKLVREYEMLNRTRMTEY</sequence>
<dbReference type="EMBL" id="MPTC01000001">
    <property type="protein sequence ID" value="OMD44054.1"/>
    <property type="molecule type" value="Genomic_DNA"/>
</dbReference>
<keyword evidence="2" id="KW-0238">DNA-binding</keyword>
<dbReference type="GO" id="GO:0003677">
    <property type="term" value="F:DNA binding"/>
    <property type="evidence" value="ECO:0007669"/>
    <property type="project" value="UniProtKB-KW"/>
</dbReference>
<dbReference type="Pfam" id="PF00239">
    <property type="entry name" value="Resolvase"/>
    <property type="match status" value="1"/>
</dbReference>
<proteinExistence type="predicted"/>
<dbReference type="SMART" id="SM00857">
    <property type="entry name" value="Resolvase"/>
    <property type="match status" value="1"/>
</dbReference>
<evidence type="ECO:0000256" key="1">
    <source>
        <dbReference type="ARBA" id="ARBA00022908"/>
    </source>
</evidence>
<evidence type="ECO:0000259" key="6">
    <source>
        <dbReference type="PROSITE" id="PS51736"/>
    </source>
</evidence>
<dbReference type="PANTHER" id="PTHR30461:SF2">
    <property type="entry name" value="SERINE RECOMBINASE PINE-RELATED"/>
    <property type="match status" value="1"/>
</dbReference>
<dbReference type="InterPro" id="IPR050639">
    <property type="entry name" value="SSR_resolvase"/>
</dbReference>
<evidence type="ECO:0000256" key="5">
    <source>
        <dbReference type="PROSITE-ProRule" id="PRU10137"/>
    </source>
</evidence>
<evidence type="ECO:0000256" key="2">
    <source>
        <dbReference type="ARBA" id="ARBA00023125"/>
    </source>
</evidence>
<evidence type="ECO:0000256" key="3">
    <source>
        <dbReference type="ARBA" id="ARBA00023172"/>
    </source>
</evidence>
<dbReference type="Proteomes" id="UP000187439">
    <property type="component" value="Unassembled WGS sequence"/>
</dbReference>
<dbReference type="OrthoDB" id="9797501at2"/>
<dbReference type="PROSITE" id="PS00397">
    <property type="entry name" value="RECOMBINASES_1"/>
    <property type="match status" value="1"/>
</dbReference>
<protein>
    <submittedName>
        <fullName evidence="7">DNA recombinase</fullName>
    </submittedName>
</protein>
<dbReference type="GO" id="GO:0000150">
    <property type="term" value="F:DNA strand exchange activity"/>
    <property type="evidence" value="ECO:0007669"/>
    <property type="project" value="InterPro"/>
</dbReference>
<name>A0A1R0Y9U4_9BACL</name>
<keyword evidence="1" id="KW-0229">DNA integration</keyword>
<gene>
    <name evidence="7" type="ORF">BSK52_00445</name>
</gene>